<dbReference type="Gene3D" id="2.30.30.90">
    <property type="match status" value="1"/>
</dbReference>
<dbReference type="STRING" id="1304275.C41B8_13990"/>
<dbReference type="InterPro" id="IPR038157">
    <property type="entry name" value="FeoA_core_dom"/>
</dbReference>
<dbReference type="InterPro" id="IPR008988">
    <property type="entry name" value="Transcriptional_repressor_C"/>
</dbReference>
<evidence type="ECO:0000259" key="2">
    <source>
        <dbReference type="SMART" id="SM00899"/>
    </source>
</evidence>
<dbReference type="PATRIC" id="fig|1304275.5.peg.2861"/>
<dbReference type="PANTHER" id="PTHR42954:SF2">
    <property type="entry name" value="FE(2+) TRANSPORT PROTEIN A"/>
    <property type="match status" value="1"/>
</dbReference>
<sequence length="82" mass="9166">MQLTELPKNRPARVATIRDEREGDPIAQRLRDLGFIAGERICIVARAPFGGDPLLVRIGGTRFALRRVEAARITVEPDIPEF</sequence>
<dbReference type="SUPFAM" id="SSF50037">
    <property type="entry name" value="C-terminal domain of transcriptional repressors"/>
    <property type="match status" value="1"/>
</dbReference>
<dbReference type="SMART" id="SM00899">
    <property type="entry name" value="FeoA"/>
    <property type="match status" value="1"/>
</dbReference>
<comment type="caution">
    <text evidence="3">The sequence shown here is derived from an EMBL/GenBank/DDBJ whole genome shotgun (WGS) entry which is preliminary data.</text>
</comment>
<dbReference type="InterPro" id="IPR052713">
    <property type="entry name" value="FeoA"/>
</dbReference>
<dbReference type="PANTHER" id="PTHR42954">
    <property type="entry name" value="FE(2+) TRANSPORT PROTEIN A"/>
    <property type="match status" value="1"/>
</dbReference>
<protein>
    <submittedName>
        <fullName evidence="3">Ferrous iron transport protein A</fullName>
    </submittedName>
</protein>
<dbReference type="Proteomes" id="UP000028302">
    <property type="component" value="Unassembled WGS sequence"/>
</dbReference>
<keyword evidence="4" id="KW-1185">Reference proteome</keyword>
<organism evidence="3 4">
    <name type="scientific">Salinisphaera hydrothermalis (strain C41B8)</name>
    <dbReference type="NCBI Taxonomy" id="1304275"/>
    <lineage>
        <taxon>Bacteria</taxon>
        <taxon>Pseudomonadati</taxon>
        <taxon>Pseudomonadota</taxon>
        <taxon>Gammaproteobacteria</taxon>
        <taxon>Salinisphaerales</taxon>
        <taxon>Salinisphaeraceae</taxon>
        <taxon>Salinisphaera</taxon>
    </lineage>
</organism>
<dbReference type="OrthoDB" id="559009at2"/>
<keyword evidence="1" id="KW-0408">Iron</keyword>
<dbReference type="GO" id="GO:0046914">
    <property type="term" value="F:transition metal ion binding"/>
    <property type="evidence" value="ECO:0007669"/>
    <property type="project" value="InterPro"/>
</dbReference>
<accession>A0A084IIT8</accession>
<dbReference type="eggNOG" id="COG1918">
    <property type="taxonomic scope" value="Bacteria"/>
</dbReference>
<reference evidence="3 4" key="1">
    <citation type="submission" date="2013-03" db="EMBL/GenBank/DDBJ databases">
        <title>Salinisphaera hydrothermalis C41B8 Genome Sequencing.</title>
        <authorList>
            <person name="Li C."/>
            <person name="Lai Q."/>
            <person name="Shao Z."/>
        </authorList>
    </citation>
    <scope>NUCLEOTIDE SEQUENCE [LARGE SCALE GENOMIC DNA]</scope>
    <source>
        <strain evidence="3 4">C41B8</strain>
    </source>
</reference>
<evidence type="ECO:0000313" key="4">
    <source>
        <dbReference type="Proteomes" id="UP000028302"/>
    </source>
</evidence>
<gene>
    <name evidence="3" type="ORF">C41B8_13990</name>
</gene>
<feature type="domain" description="Ferrous iron transporter FeoA-like" evidence="2">
    <location>
        <begin position="1"/>
        <end position="77"/>
    </location>
</feature>
<evidence type="ECO:0000313" key="3">
    <source>
        <dbReference type="EMBL" id="KEZ76622.1"/>
    </source>
</evidence>
<dbReference type="InterPro" id="IPR007167">
    <property type="entry name" value="Fe-transptr_FeoA-like"/>
</dbReference>
<name>A0A084IIT8_SALHC</name>
<dbReference type="Pfam" id="PF04023">
    <property type="entry name" value="FeoA"/>
    <property type="match status" value="1"/>
</dbReference>
<dbReference type="EMBL" id="APNK01000025">
    <property type="protein sequence ID" value="KEZ76622.1"/>
    <property type="molecule type" value="Genomic_DNA"/>
</dbReference>
<evidence type="ECO:0000256" key="1">
    <source>
        <dbReference type="ARBA" id="ARBA00023004"/>
    </source>
</evidence>
<dbReference type="RefSeq" id="WP_037339476.1">
    <property type="nucleotide sequence ID" value="NZ_APNK01000025.1"/>
</dbReference>
<proteinExistence type="predicted"/>
<dbReference type="AlphaFoldDB" id="A0A084IIT8"/>